<reference evidence="2 3" key="1">
    <citation type="journal article" date="2019" name="Nat. Ecol. Evol.">
        <title>Megaphylogeny resolves global patterns of mushroom evolution.</title>
        <authorList>
            <person name="Varga T."/>
            <person name="Krizsan K."/>
            <person name="Foldi C."/>
            <person name="Dima B."/>
            <person name="Sanchez-Garcia M."/>
            <person name="Sanchez-Ramirez S."/>
            <person name="Szollosi G.J."/>
            <person name="Szarkandi J.G."/>
            <person name="Papp V."/>
            <person name="Albert L."/>
            <person name="Andreopoulos W."/>
            <person name="Angelini C."/>
            <person name="Antonin V."/>
            <person name="Barry K.W."/>
            <person name="Bougher N.L."/>
            <person name="Buchanan P."/>
            <person name="Buyck B."/>
            <person name="Bense V."/>
            <person name="Catcheside P."/>
            <person name="Chovatia M."/>
            <person name="Cooper J."/>
            <person name="Damon W."/>
            <person name="Desjardin D."/>
            <person name="Finy P."/>
            <person name="Geml J."/>
            <person name="Haridas S."/>
            <person name="Hughes K."/>
            <person name="Justo A."/>
            <person name="Karasinski D."/>
            <person name="Kautmanova I."/>
            <person name="Kiss B."/>
            <person name="Kocsube S."/>
            <person name="Kotiranta H."/>
            <person name="LaButti K.M."/>
            <person name="Lechner B.E."/>
            <person name="Liimatainen K."/>
            <person name="Lipzen A."/>
            <person name="Lukacs Z."/>
            <person name="Mihaltcheva S."/>
            <person name="Morgado L.N."/>
            <person name="Niskanen T."/>
            <person name="Noordeloos M.E."/>
            <person name="Ohm R.A."/>
            <person name="Ortiz-Santana B."/>
            <person name="Ovrebo C."/>
            <person name="Racz N."/>
            <person name="Riley R."/>
            <person name="Savchenko A."/>
            <person name="Shiryaev A."/>
            <person name="Soop K."/>
            <person name="Spirin V."/>
            <person name="Szebenyi C."/>
            <person name="Tomsovsky M."/>
            <person name="Tulloss R.E."/>
            <person name="Uehling J."/>
            <person name="Grigoriev I.V."/>
            <person name="Vagvolgyi C."/>
            <person name="Papp T."/>
            <person name="Martin F.M."/>
            <person name="Miettinen O."/>
            <person name="Hibbett D.S."/>
            <person name="Nagy L.G."/>
        </authorList>
    </citation>
    <scope>NUCLEOTIDE SEQUENCE [LARGE SCALE GENOMIC DNA]</scope>
    <source>
        <strain evidence="2 3">CBS 121175</strain>
    </source>
</reference>
<dbReference type="InterPro" id="IPR038727">
    <property type="entry name" value="NadR/Ttd14_AAA_dom"/>
</dbReference>
<organism evidence="2 3">
    <name type="scientific">Coprinopsis marcescibilis</name>
    <name type="common">Agaric fungus</name>
    <name type="synonym">Psathyrella marcescibilis</name>
    <dbReference type="NCBI Taxonomy" id="230819"/>
    <lineage>
        <taxon>Eukaryota</taxon>
        <taxon>Fungi</taxon>
        <taxon>Dikarya</taxon>
        <taxon>Basidiomycota</taxon>
        <taxon>Agaricomycotina</taxon>
        <taxon>Agaricomycetes</taxon>
        <taxon>Agaricomycetidae</taxon>
        <taxon>Agaricales</taxon>
        <taxon>Agaricineae</taxon>
        <taxon>Psathyrellaceae</taxon>
        <taxon>Coprinopsis</taxon>
    </lineage>
</organism>
<feature type="domain" description="NadR/Ttd14 AAA" evidence="1">
    <location>
        <begin position="5"/>
        <end position="169"/>
    </location>
</feature>
<dbReference type="SUPFAM" id="SSF52540">
    <property type="entry name" value="P-loop containing nucleoside triphosphate hydrolases"/>
    <property type="match status" value="1"/>
</dbReference>
<gene>
    <name evidence="2" type="ORF">FA15DRAFT_674563</name>
</gene>
<accession>A0A5C3KHD5</accession>
<dbReference type="Proteomes" id="UP000307440">
    <property type="component" value="Unassembled WGS sequence"/>
</dbReference>
<evidence type="ECO:0000313" key="3">
    <source>
        <dbReference type="Proteomes" id="UP000307440"/>
    </source>
</evidence>
<dbReference type="AlphaFoldDB" id="A0A5C3KHD5"/>
<dbReference type="OrthoDB" id="6118920at2759"/>
<dbReference type="Gene3D" id="3.40.50.300">
    <property type="entry name" value="P-loop containing nucleotide triphosphate hydrolases"/>
    <property type="match status" value="1"/>
</dbReference>
<evidence type="ECO:0000313" key="2">
    <source>
        <dbReference type="EMBL" id="TFK19297.1"/>
    </source>
</evidence>
<name>A0A5C3KHD5_COPMA</name>
<proteinExistence type="predicted"/>
<dbReference type="EMBL" id="ML210348">
    <property type="protein sequence ID" value="TFK19297.1"/>
    <property type="molecule type" value="Genomic_DNA"/>
</dbReference>
<dbReference type="Pfam" id="PF13521">
    <property type="entry name" value="AAA_28"/>
    <property type="match status" value="1"/>
</dbReference>
<keyword evidence="3" id="KW-1185">Reference proteome</keyword>
<feature type="non-terminal residue" evidence="2">
    <location>
        <position position="1"/>
    </location>
</feature>
<sequence>MTKAIYIIGPSSTGKTTLCDVLARRLGLVGPAYITEVARQVMKAKGYTRNDVGHVQMQIDILEEHLKREEKSTTFGVILCDRSAVDPVVYSQLTSETDLEAKRRLQLLTANSAFQRALARYRSPSSTVILLAPVKEWVVDDGVRSLEQQDRCLQIYKELLRGWDIPYKEFGSETRFLYERMVLTLGLSGF</sequence>
<dbReference type="InterPro" id="IPR027417">
    <property type="entry name" value="P-loop_NTPase"/>
</dbReference>
<evidence type="ECO:0000259" key="1">
    <source>
        <dbReference type="Pfam" id="PF13521"/>
    </source>
</evidence>
<protein>
    <recommendedName>
        <fullName evidence="1">NadR/Ttd14 AAA domain-containing protein</fullName>
    </recommendedName>
</protein>